<dbReference type="Pfam" id="PF18864">
    <property type="entry name" value="AbiTii"/>
    <property type="match status" value="1"/>
</dbReference>
<protein>
    <recommendedName>
        <fullName evidence="1">AbiTii domain-containing protein</fullName>
    </recommendedName>
</protein>
<sequence>MIKDLISDLAYDKINLSQALSRSKLLAYKVNSDNFKEWLRNELEGYEYNNKSLPEYRRINCQMFITHRLPNGQTSSKPVMVAEGANPEFYEEVNYFKVLEPISVIEQQISELKEIGYIQLTAEEAYNISYGDRYHDWVMGGYRKIGKGQFQNIIELTKQKLLDTLLELDNQFPMNLKKQKQIWKSSKHNNEQHLWQQQSFEYCSWTKC</sequence>
<evidence type="ECO:0000313" key="3">
    <source>
        <dbReference type="Proteomes" id="UP000249645"/>
    </source>
</evidence>
<name>A0A2W5EEV4_9SPHI</name>
<evidence type="ECO:0000259" key="1">
    <source>
        <dbReference type="Pfam" id="PF18864"/>
    </source>
</evidence>
<dbReference type="EMBL" id="QFOI01000539">
    <property type="protein sequence ID" value="PZP41153.1"/>
    <property type="molecule type" value="Genomic_DNA"/>
</dbReference>
<dbReference type="Proteomes" id="UP000249645">
    <property type="component" value="Unassembled WGS sequence"/>
</dbReference>
<dbReference type="InterPro" id="IPR041304">
    <property type="entry name" value="AbiTii"/>
</dbReference>
<feature type="domain" description="AbiTii" evidence="1">
    <location>
        <begin position="2"/>
        <end position="179"/>
    </location>
</feature>
<evidence type="ECO:0000313" key="2">
    <source>
        <dbReference type="EMBL" id="PZP41153.1"/>
    </source>
</evidence>
<proteinExistence type="predicted"/>
<gene>
    <name evidence="2" type="ORF">DI598_18545</name>
</gene>
<organism evidence="2 3">
    <name type="scientific">Pseudopedobacter saltans</name>
    <dbReference type="NCBI Taxonomy" id="151895"/>
    <lineage>
        <taxon>Bacteria</taxon>
        <taxon>Pseudomonadati</taxon>
        <taxon>Bacteroidota</taxon>
        <taxon>Sphingobacteriia</taxon>
        <taxon>Sphingobacteriales</taxon>
        <taxon>Sphingobacteriaceae</taxon>
        <taxon>Pseudopedobacter</taxon>
    </lineage>
</organism>
<dbReference type="AlphaFoldDB" id="A0A2W5EEV4"/>
<reference evidence="2 3" key="1">
    <citation type="submission" date="2017-11" db="EMBL/GenBank/DDBJ databases">
        <title>Infants hospitalized years apart are colonized by the same room-sourced microbial strains.</title>
        <authorList>
            <person name="Brooks B."/>
            <person name="Olm M.R."/>
            <person name="Firek B.A."/>
            <person name="Baker R."/>
            <person name="Thomas B.C."/>
            <person name="Morowitz M.J."/>
            <person name="Banfield J.F."/>
        </authorList>
    </citation>
    <scope>NUCLEOTIDE SEQUENCE [LARGE SCALE GENOMIC DNA]</scope>
    <source>
        <strain evidence="2">S2_009_000_R2_76</strain>
    </source>
</reference>
<comment type="caution">
    <text evidence="2">The sequence shown here is derived from an EMBL/GenBank/DDBJ whole genome shotgun (WGS) entry which is preliminary data.</text>
</comment>
<accession>A0A2W5EEV4</accession>